<dbReference type="Pfam" id="PF14905">
    <property type="entry name" value="OMP_b-brl_3"/>
    <property type="match status" value="2"/>
</dbReference>
<evidence type="ECO:0000256" key="3">
    <source>
        <dbReference type="ARBA" id="ARBA00023237"/>
    </source>
</evidence>
<feature type="chain" id="PRO_5013182571" evidence="5">
    <location>
        <begin position="20"/>
        <end position="933"/>
    </location>
</feature>
<comment type="subcellular location">
    <subcellularLocation>
        <location evidence="1">Cell outer membrane</location>
    </subcellularLocation>
</comment>
<keyword evidence="8" id="KW-1185">Reference proteome</keyword>
<feature type="compositionally biased region" description="Low complexity" evidence="4">
    <location>
        <begin position="404"/>
        <end position="418"/>
    </location>
</feature>
<evidence type="ECO:0000256" key="1">
    <source>
        <dbReference type="ARBA" id="ARBA00004442"/>
    </source>
</evidence>
<dbReference type="AlphaFoldDB" id="A0A1T5DVQ1"/>
<dbReference type="InterPro" id="IPR036942">
    <property type="entry name" value="Beta-barrel_TonB_sf"/>
</dbReference>
<feature type="domain" description="Outer membrane protein beta-barrel" evidence="6">
    <location>
        <begin position="428"/>
        <end position="735"/>
    </location>
</feature>
<gene>
    <name evidence="7" type="ORF">SAMN05660349_02638</name>
</gene>
<evidence type="ECO:0000259" key="6">
    <source>
        <dbReference type="Pfam" id="PF14905"/>
    </source>
</evidence>
<evidence type="ECO:0000313" key="8">
    <source>
        <dbReference type="Proteomes" id="UP000190852"/>
    </source>
</evidence>
<keyword evidence="2" id="KW-0472">Membrane</keyword>
<dbReference type="SUPFAM" id="SSF56935">
    <property type="entry name" value="Porins"/>
    <property type="match status" value="1"/>
</dbReference>
<dbReference type="EMBL" id="FUYQ01000021">
    <property type="protein sequence ID" value="SKB75483.1"/>
    <property type="molecule type" value="Genomic_DNA"/>
</dbReference>
<keyword evidence="3" id="KW-0998">Cell outer membrane</keyword>
<feature type="domain" description="Outer membrane protein beta-barrel" evidence="6">
    <location>
        <begin position="749"/>
        <end position="894"/>
    </location>
</feature>
<evidence type="ECO:0000256" key="5">
    <source>
        <dbReference type="SAM" id="SignalP"/>
    </source>
</evidence>
<dbReference type="Pfam" id="PF13620">
    <property type="entry name" value="CarboxypepD_reg"/>
    <property type="match status" value="1"/>
</dbReference>
<protein>
    <submittedName>
        <fullName evidence="7">CarboxypepD_reg-like domain-containing protein</fullName>
    </submittedName>
</protein>
<reference evidence="8" key="1">
    <citation type="submission" date="2017-02" db="EMBL/GenBank/DDBJ databases">
        <authorList>
            <person name="Varghese N."/>
            <person name="Submissions S."/>
        </authorList>
    </citation>
    <scope>NUCLEOTIDE SEQUENCE [LARGE SCALE GENOMIC DNA]</scope>
    <source>
        <strain evidence="8">DSM 24967</strain>
    </source>
</reference>
<dbReference type="Gene3D" id="2.60.40.1120">
    <property type="entry name" value="Carboxypeptidase-like, regulatory domain"/>
    <property type="match status" value="1"/>
</dbReference>
<proteinExistence type="predicted"/>
<feature type="compositionally biased region" description="Basic and acidic residues" evidence="4">
    <location>
        <begin position="909"/>
        <end position="927"/>
    </location>
</feature>
<name>A0A1T5DVQ1_9BACT</name>
<evidence type="ECO:0000256" key="2">
    <source>
        <dbReference type="ARBA" id="ARBA00023136"/>
    </source>
</evidence>
<dbReference type="RefSeq" id="WP_079684057.1">
    <property type="nucleotide sequence ID" value="NZ_FUYQ01000021.1"/>
</dbReference>
<dbReference type="InterPro" id="IPR041700">
    <property type="entry name" value="OMP_b-brl_3"/>
</dbReference>
<dbReference type="Proteomes" id="UP000190852">
    <property type="component" value="Unassembled WGS sequence"/>
</dbReference>
<organism evidence="7 8">
    <name type="scientific">Parabacteroides chartae</name>
    <dbReference type="NCBI Taxonomy" id="1037355"/>
    <lineage>
        <taxon>Bacteria</taxon>
        <taxon>Pseudomonadati</taxon>
        <taxon>Bacteroidota</taxon>
        <taxon>Bacteroidia</taxon>
        <taxon>Bacteroidales</taxon>
        <taxon>Tannerellaceae</taxon>
        <taxon>Parabacteroides</taxon>
    </lineage>
</organism>
<accession>A0A1T5DVQ1</accession>
<feature type="region of interest" description="Disordered" evidence="4">
    <location>
        <begin position="905"/>
        <end position="933"/>
    </location>
</feature>
<dbReference type="Gene3D" id="2.40.170.20">
    <property type="entry name" value="TonB-dependent receptor, beta-barrel domain"/>
    <property type="match status" value="1"/>
</dbReference>
<feature type="region of interest" description="Disordered" evidence="4">
    <location>
        <begin position="379"/>
        <end position="429"/>
    </location>
</feature>
<dbReference type="InterPro" id="IPR008969">
    <property type="entry name" value="CarboxyPept-like_regulatory"/>
</dbReference>
<sequence length="933" mass="104043">MKKSFLILLLSAFSSVSFAQSSGTISGQVVDEFNKPIEHATVVVLNLPDSSMAKGAVTSSNGNFSINQIKNGNYVVKSSYIGYVANTKNIRITSQNNKHTLGVIKLSTDNVLLDGVTVVGKAAEMVIRNDTVEYNPEAFKTQENAVVEDLLKKLPGVEVASDGKITAGGKQVKKILVDGKEFFADDPTMATKNLTADMIDKLQVVERKSEMERLTGISDGEEETIINLQIKPERKKGWLGNFGAGVGNKDRYEGNGMFNRFVGNNVYSVIGNVGNTNSGRGGNRSYGGGNGNTEAGSLNFSVGTETSPKLKIEGSGQYSFRNTDAESKSYTETFLSNSSQFSDRNSFNLSETDDFNTEFRLEWKPDEYNTFRFKPRAGYSKSNSFSQSDNNTYTEAGNPEDFLNKSNSKSSSESSSQSGGMDVDYSHSFKNKPGRRFNLSVSGTVGENESESFSRSTAIYTINPDANNTDLIRRVENITSSYNYRVYASYVEPVFTNRFLQLSYSYRFNNRESDKKTYARKSEEDLIGELDESISLTNNFENDNIRQQIQASFRTVREKYEYQLGVNIEPQKSTSRRSYLVESENKVLSRSVTNWAPTARFQYNFSREKNLRINYRTNTSQPDLSQLDETIDDSNPSNIRYGNAGLKPSFSQSLEVRLQLMERKSQRSIMASLEGSTTNNSIVSKVIYAEDGSGKRETTYDNVNGVWNTSAFLMTNLPFSTKFRFNSFTRFSFNNHVGYTSDRLATIPTKNITKNSILNQNLGIRFITPVIELATNGSIGYNGVRSTAKTSSNQDVFTYRVNGNVTLFLPLSISLSSDIGYQTSSGYSAGYSQNQTIWNANIQKSVLKNAGMIAFRIYDILQQRQNISRSVSETAITESINNSLTSYFLASFTYRFNLFGGKGGNMPGERPEGMRDGMRERRFDRGGQGHGRW</sequence>
<dbReference type="SUPFAM" id="SSF49464">
    <property type="entry name" value="Carboxypeptidase regulatory domain-like"/>
    <property type="match status" value="1"/>
</dbReference>
<feature type="signal peptide" evidence="5">
    <location>
        <begin position="1"/>
        <end position="19"/>
    </location>
</feature>
<evidence type="ECO:0000313" key="7">
    <source>
        <dbReference type="EMBL" id="SKB75483.1"/>
    </source>
</evidence>
<feature type="compositionally biased region" description="Polar residues" evidence="4">
    <location>
        <begin position="380"/>
        <end position="395"/>
    </location>
</feature>
<dbReference type="GO" id="GO:0009279">
    <property type="term" value="C:cell outer membrane"/>
    <property type="evidence" value="ECO:0007669"/>
    <property type="project" value="UniProtKB-SubCell"/>
</dbReference>
<keyword evidence="5" id="KW-0732">Signal</keyword>
<evidence type="ECO:0000256" key="4">
    <source>
        <dbReference type="SAM" id="MobiDB-lite"/>
    </source>
</evidence>